<dbReference type="Proteomes" id="UP001150941">
    <property type="component" value="Unassembled WGS sequence"/>
</dbReference>
<dbReference type="GeneID" id="83205424"/>
<dbReference type="RefSeq" id="XP_058326451.1">
    <property type="nucleotide sequence ID" value="XM_058478121.1"/>
</dbReference>
<gene>
    <name evidence="1" type="ORF">N7468_008825</name>
</gene>
<organism evidence="1 2">
    <name type="scientific">Penicillium chermesinum</name>
    <dbReference type="NCBI Taxonomy" id="63820"/>
    <lineage>
        <taxon>Eukaryota</taxon>
        <taxon>Fungi</taxon>
        <taxon>Dikarya</taxon>
        <taxon>Ascomycota</taxon>
        <taxon>Pezizomycotina</taxon>
        <taxon>Eurotiomycetes</taxon>
        <taxon>Eurotiomycetidae</taxon>
        <taxon>Eurotiales</taxon>
        <taxon>Aspergillaceae</taxon>
        <taxon>Penicillium</taxon>
    </lineage>
</organism>
<reference evidence="1" key="1">
    <citation type="submission" date="2022-11" db="EMBL/GenBank/DDBJ databases">
        <authorList>
            <person name="Petersen C."/>
        </authorList>
    </citation>
    <scope>NUCLEOTIDE SEQUENCE</scope>
    <source>
        <strain evidence="1">IBT 19713</strain>
    </source>
</reference>
<protein>
    <submittedName>
        <fullName evidence="1">Uncharacterized protein</fullName>
    </submittedName>
</protein>
<dbReference type="EMBL" id="JAPQKS010000007">
    <property type="protein sequence ID" value="KAJ5219621.1"/>
    <property type="molecule type" value="Genomic_DNA"/>
</dbReference>
<name>A0A9W9TEF9_9EURO</name>
<comment type="caution">
    <text evidence="1">The sequence shown here is derived from an EMBL/GenBank/DDBJ whole genome shotgun (WGS) entry which is preliminary data.</text>
</comment>
<evidence type="ECO:0000313" key="2">
    <source>
        <dbReference type="Proteomes" id="UP001150941"/>
    </source>
</evidence>
<accession>A0A9W9TEF9</accession>
<proteinExistence type="predicted"/>
<dbReference type="AlphaFoldDB" id="A0A9W9TEF9"/>
<evidence type="ECO:0000313" key="1">
    <source>
        <dbReference type="EMBL" id="KAJ5219621.1"/>
    </source>
</evidence>
<reference evidence="1" key="2">
    <citation type="journal article" date="2023" name="IMA Fungus">
        <title>Comparative genomic study of the Penicillium genus elucidates a diverse pangenome and 15 lateral gene transfer events.</title>
        <authorList>
            <person name="Petersen C."/>
            <person name="Sorensen T."/>
            <person name="Nielsen M.R."/>
            <person name="Sondergaard T.E."/>
            <person name="Sorensen J.L."/>
            <person name="Fitzpatrick D.A."/>
            <person name="Frisvad J.C."/>
            <person name="Nielsen K.L."/>
        </authorList>
    </citation>
    <scope>NUCLEOTIDE SEQUENCE</scope>
    <source>
        <strain evidence="1">IBT 19713</strain>
    </source>
</reference>
<sequence length="87" mass="9467">MAPRSNGTLQMNLQIQERGAGLVSPTNFLVPRQLFCTVMRGSCMLIMEAGNSMALWLAEQEQKAVTLPSMGTSSYTQCDAEGLPLED</sequence>
<keyword evidence="2" id="KW-1185">Reference proteome</keyword>